<name>Q1MHB9_RHIJ3</name>
<dbReference type="HOGENOM" id="CLU_1650751_0_0_5"/>
<proteinExistence type="predicted"/>
<dbReference type="KEGG" id="rle:RL2154"/>
<dbReference type="Proteomes" id="UP000006575">
    <property type="component" value="Chromosome"/>
</dbReference>
<protein>
    <submittedName>
        <fullName evidence="1">Uncharacterized protein</fullName>
    </submittedName>
</protein>
<organism evidence="1 2">
    <name type="scientific">Rhizobium johnstonii (strain DSM 114642 / LMG 32736 / 3841)</name>
    <name type="common">Rhizobium leguminosarum bv. viciae</name>
    <dbReference type="NCBI Taxonomy" id="216596"/>
    <lineage>
        <taxon>Bacteria</taxon>
        <taxon>Pseudomonadati</taxon>
        <taxon>Pseudomonadota</taxon>
        <taxon>Alphaproteobacteria</taxon>
        <taxon>Hyphomicrobiales</taxon>
        <taxon>Rhizobiaceae</taxon>
        <taxon>Rhizobium/Agrobacterium group</taxon>
        <taxon>Rhizobium</taxon>
        <taxon>Rhizobium johnstonii</taxon>
    </lineage>
</organism>
<keyword evidence="2" id="KW-1185">Reference proteome</keyword>
<sequence length="160" mass="16958">MRSPCCSTSFSFGLIISSDTKTASLIGHFVASSWNVRWMGDGNFGVSRPFGCRCGVSGGHPAPRAAKEIVMARDADITILRKRGMLATVRGVVAHSVGGAEVETAPCDMLLGNAILHVARLDVSVCTTAAASVVAEGIMLNCEDCRRLALKYGDKLEVRE</sequence>
<evidence type="ECO:0000313" key="2">
    <source>
        <dbReference type="Proteomes" id="UP000006575"/>
    </source>
</evidence>
<evidence type="ECO:0000313" key="1">
    <source>
        <dbReference type="EMBL" id="CAK07646.1"/>
    </source>
</evidence>
<reference evidence="1 2" key="1">
    <citation type="journal article" date="2006" name="Genome Biol.">
        <title>The genome of Rhizobium leguminosarum has recognizable core and accessory components.</title>
        <authorList>
            <person name="Young J.W."/>
            <person name="Crossman L.C."/>
            <person name="Johnston A.W.B."/>
            <person name="Thomson N.R."/>
            <person name="Ghazoui Z.F."/>
            <person name="Hull K.H."/>
            <person name="Wexler M."/>
            <person name="Curson A.R.J."/>
            <person name="Todd J.D."/>
            <person name="Poole P.S."/>
            <person name="Mauchline T.H."/>
            <person name="East A.K."/>
            <person name="Quail M.A."/>
            <person name="Churcher C."/>
            <person name="Arrowsmith C."/>
            <person name="Cherevach A."/>
            <person name="Chillingworth T."/>
            <person name="Clarke K."/>
            <person name="Cronin A."/>
            <person name="Davis P."/>
            <person name="Fraser A."/>
            <person name="Hance Z."/>
            <person name="Hauser H."/>
            <person name="Jagels K."/>
            <person name="Moule S."/>
            <person name="Mungall K."/>
            <person name="Norbertczak H."/>
            <person name="Rabbinowitsch E."/>
            <person name="Sanders M."/>
            <person name="Simmonds M."/>
            <person name="Whitehead S."/>
            <person name="Parkhill J."/>
        </authorList>
    </citation>
    <scope>NUCLEOTIDE SEQUENCE [LARGE SCALE GENOMIC DNA]</scope>
    <source>
        <strain evidence="2">DSM 114642 / LMG 32736 / 3841</strain>
    </source>
</reference>
<dbReference type="eggNOG" id="ENOG50312GQ">
    <property type="taxonomic scope" value="Bacteria"/>
</dbReference>
<dbReference type="AlphaFoldDB" id="Q1MHB9"/>
<gene>
    <name evidence="1" type="ordered locus">RL2154</name>
</gene>
<dbReference type="EMBL" id="AM236080">
    <property type="protein sequence ID" value="CAK07646.1"/>
    <property type="molecule type" value="Genomic_DNA"/>
</dbReference>
<dbReference type="EnsemblBacteria" id="CAK07646">
    <property type="protein sequence ID" value="CAK07646"/>
    <property type="gene ID" value="RL2154"/>
</dbReference>
<accession>Q1MHB9</accession>